<evidence type="ECO:0000313" key="2">
    <source>
        <dbReference type="EMBL" id="KRO01545.1"/>
    </source>
</evidence>
<dbReference type="EMBL" id="JQCP01000004">
    <property type="protein sequence ID" value="KRO01545.1"/>
    <property type="molecule type" value="Genomic_DNA"/>
</dbReference>
<feature type="compositionally biased region" description="Basic and acidic residues" evidence="1">
    <location>
        <begin position="1"/>
        <end position="17"/>
    </location>
</feature>
<feature type="region of interest" description="Disordered" evidence="1">
    <location>
        <begin position="1"/>
        <end position="20"/>
    </location>
</feature>
<gene>
    <name evidence="2" type="ORF">IV60_GL001417</name>
</gene>
<dbReference type="Gene3D" id="3.30.1330.70">
    <property type="entry name" value="Holliday junction resolvase RusA"/>
    <property type="match status" value="1"/>
</dbReference>
<keyword evidence="3" id="KW-1185">Reference proteome</keyword>
<reference evidence="2 3" key="1">
    <citation type="journal article" date="2015" name="Genome Announc.">
        <title>Expanding the biotechnology potential of lactobacilli through comparative genomics of 213 strains and associated genera.</title>
        <authorList>
            <person name="Sun Z."/>
            <person name="Harris H.M."/>
            <person name="McCann A."/>
            <person name="Guo C."/>
            <person name="Argimon S."/>
            <person name="Zhang W."/>
            <person name="Yang X."/>
            <person name="Jeffery I.B."/>
            <person name="Cooney J.C."/>
            <person name="Kagawa T.F."/>
            <person name="Liu W."/>
            <person name="Song Y."/>
            <person name="Salvetti E."/>
            <person name="Wrobel A."/>
            <person name="Rasinkangas P."/>
            <person name="Parkhill J."/>
            <person name="Rea M.C."/>
            <person name="O'Sullivan O."/>
            <person name="Ritari J."/>
            <person name="Douillard F.P."/>
            <person name="Paul Ross R."/>
            <person name="Yang R."/>
            <person name="Briner A.E."/>
            <person name="Felis G.E."/>
            <person name="de Vos W.M."/>
            <person name="Barrangou R."/>
            <person name="Klaenhammer T.R."/>
            <person name="Caufield P.W."/>
            <person name="Cui Y."/>
            <person name="Zhang H."/>
            <person name="O'Toole P.W."/>
        </authorList>
    </citation>
    <scope>NUCLEOTIDE SEQUENCE [LARGE SCALE GENOMIC DNA]</scope>
    <source>
        <strain evidence="2 3">DSM 7090</strain>
    </source>
</reference>
<name>A0ABR5PZA5_9ACTN</name>
<organism evidence="2 3">
    <name type="scientific">Lancefieldella rimae</name>
    <dbReference type="NCBI Taxonomy" id="1383"/>
    <lineage>
        <taxon>Bacteria</taxon>
        <taxon>Bacillati</taxon>
        <taxon>Actinomycetota</taxon>
        <taxon>Coriobacteriia</taxon>
        <taxon>Coriobacteriales</taxon>
        <taxon>Atopobiaceae</taxon>
        <taxon>Lancefieldella</taxon>
    </lineage>
</organism>
<dbReference type="InterPro" id="IPR036614">
    <property type="entry name" value="RusA-like_sf"/>
</dbReference>
<dbReference type="InterPro" id="IPR008822">
    <property type="entry name" value="Endonuclease_RusA-like"/>
</dbReference>
<dbReference type="SUPFAM" id="SSF103084">
    <property type="entry name" value="Holliday junction resolvase RusA"/>
    <property type="match status" value="1"/>
</dbReference>
<accession>A0ABR5PZA5</accession>
<sequence>MFPESMKHRDGEPHTGKPDMSNMLKTFEDCLVRCSVIDDDRGIIDEHLSKGYAKTYGIFFKAEEIRRDFAGKDGDMR</sequence>
<dbReference type="Proteomes" id="UP000051927">
    <property type="component" value="Unassembled WGS sequence"/>
</dbReference>
<protein>
    <submittedName>
        <fullName evidence="2">Uncharacterized protein</fullName>
    </submittedName>
</protein>
<evidence type="ECO:0000313" key="3">
    <source>
        <dbReference type="Proteomes" id="UP000051927"/>
    </source>
</evidence>
<comment type="caution">
    <text evidence="2">The sequence shown here is derived from an EMBL/GenBank/DDBJ whole genome shotgun (WGS) entry which is preliminary data.</text>
</comment>
<proteinExistence type="predicted"/>
<evidence type="ECO:0000256" key="1">
    <source>
        <dbReference type="SAM" id="MobiDB-lite"/>
    </source>
</evidence>
<dbReference type="Pfam" id="PF05866">
    <property type="entry name" value="RusA"/>
    <property type="match status" value="1"/>
</dbReference>